<dbReference type="PANTHER" id="PTHR38465">
    <property type="entry name" value="HTH-TYPE TRANSCRIPTIONAL REGULATOR MJ1563-RELATED"/>
    <property type="match status" value="1"/>
</dbReference>
<gene>
    <name evidence="5" type="ORF">U473_06560</name>
</gene>
<dbReference type="InterPro" id="IPR036388">
    <property type="entry name" value="WH-like_DNA-bd_sf"/>
</dbReference>
<dbReference type="PANTHER" id="PTHR38465:SF1">
    <property type="entry name" value="HTH-TYPE TRANSCRIPTIONAL REGULATOR MJ1563-RELATED"/>
    <property type="match status" value="1"/>
</dbReference>
<evidence type="ECO:0000313" key="6">
    <source>
        <dbReference type="Proteomes" id="UP000070352"/>
    </source>
</evidence>
<comment type="caution">
    <text evidence="5">The sequence shown here is derived from an EMBL/GenBank/DDBJ whole genome shotgun (WGS) entry which is preliminary data.</text>
</comment>
<dbReference type="Gene3D" id="1.10.10.10">
    <property type="entry name" value="Winged helix-like DNA-binding domain superfamily/Winged helix DNA-binding domain"/>
    <property type="match status" value="1"/>
</dbReference>
<dbReference type="SUPFAM" id="SSF46785">
    <property type="entry name" value="Winged helix' DNA-binding domain"/>
    <property type="match status" value="1"/>
</dbReference>
<organism evidence="5 6">
    <name type="scientific">Tepidibacillus decaturensis</name>
    <dbReference type="NCBI Taxonomy" id="1413211"/>
    <lineage>
        <taxon>Bacteria</taxon>
        <taxon>Bacillati</taxon>
        <taxon>Bacillota</taxon>
        <taxon>Bacilli</taxon>
        <taxon>Bacillales</taxon>
        <taxon>Bacillaceae</taxon>
        <taxon>Tepidibacillus</taxon>
    </lineage>
</organism>
<comment type="similarity">
    <text evidence="4">Belongs to the GbsR family.</text>
</comment>
<dbReference type="EMBL" id="LSKU01000001">
    <property type="protein sequence ID" value="KXG43713.1"/>
    <property type="molecule type" value="Genomic_DNA"/>
</dbReference>
<dbReference type="STRING" id="1413211.U473_06560"/>
<dbReference type="RefSeq" id="WP_068724560.1">
    <property type="nucleotide sequence ID" value="NZ_LSKU01000001.1"/>
</dbReference>
<proteinExistence type="inferred from homology"/>
<name>A0A135L4D9_9BACI</name>
<dbReference type="PIRSF" id="PIRSF006707">
    <property type="entry name" value="MJ1563"/>
    <property type="match status" value="1"/>
</dbReference>
<dbReference type="InterPro" id="IPR052362">
    <property type="entry name" value="HTH-GbsR_regulator"/>
</dbReference>
<evidence type="ECO:0000256" key="2">
    <source>
        <dbReference type="ARBA" id="ARBA00023125"/>
    </source>
</evidence>
<dbReference type="NCBIfam" id="NF047500">
    <property type="entry name" value="choline_R_CudC"/>
    <property type="match status" value="1"/>
</dbReference>
<keyword evidence="3 4" id="KW-0804">Transcription</keyword>
<keyword evidence="1 4" id="KW-0805">Transcription regulation</keyword>
<dbReference type="OrthoDB" id="9800374at2"/>
<sequence length="183" mass="21695">MRDDQQILEEARERVIQSIADNMDLYGITDSIGRLYGTLYFSDRALTLDEMRESLGMSKTSMSTGVRTLLDTKMVHKVWKKGVRKDLYQAEGDWYKTFFDFFSTKWKRAIEINLAAIEKSKQDYSYLIERKETIQEIRELAQLDLKKLEEAESYYFWLEKLIDTFESGEIFKLIPKIKDNPQK</sequence>
<keyword evidence="2 4" id="KW-0238">DNA-binding</keyword>
<protein>
    <recommendedName>
        <fullName evidence="4">HTH-type transcriptional regulator</fullName>
    </recommendedName>
</protein>
<dbReference type="GO" id="GO:0003677">
    <property type="term" value="F:DNA binding"/>
    <property type="evidence" value="ECO:0007669"/>
    <property type="project" value="UniProtKB-UniRule"/>
</dbReference>
<evidence type="ECO:0000313" key="5">
    <source>
        <dbReference type="EMBL" id="KXG43713.1"/>
    </source>
</evidence>
<keyword evidence="6" id="KW-1185">Reference proteome</keyword>
<reference evidence="5 6" key="1">
    <citation type="submission" date="2016-02" db="EMBL/GenBank/DDBJ databases">
        <title>Draft Genome for Tepidibacillus decaturensis nov. sp. Strain Z9, an Anaerobic, Moderately Thermophilic and Heterotrophic Bacterium from Deep Subsurface of the Illinois Basin, USA.</title>
        <authorList>
            <person name="Dong Y."/>
            <person name="Chang J.Y."/>
            <person name="Sanford R."/>
            <person name="Fouke B.W."/>
        </authorList>
    </citation>
    <scope>NUCLEOTIDE SEQUENCE [LARGE SCALE GENOMIC DNA]</scope>
    <source>
        <strain evidence="5 6">Z9</strain>
    </source>
</reference>
<accession>A0A135L4D9</accession>
<dbReference type="Proteomes" id="UP000070352">
    <property type="component" value="Unassembled WGS sequence"/>
</dbReference>
<evidence type="ECO:0000256" key="1">
    <source>
        <dbReference type="ARBA" id="ARBA00023015"/>
    </source>
</evidence>
<evidence type="ECO:0000256" key="4">
    <source>
        <dbReference type="PIRNR" id="PIRNR006707"/>
    </source>
</evidence>
<dbReference type="InterPro" id="IPR026282">
    <property type="entry name" value="MJ1563"/>
</dbReference>
<dbReference type="AlphaFoldDB" id="A0A135L4D9"/>
<dbReference type="InterPro" id="IPR036390">
    <property type="entry name" value="WH_DNA-bd_sf"/>
</dbReference>
<evidence type="ECO:0000256" key="3">
    <source>
        <dbReference type="ARBA" id="ARBA00023163"/>
    </source>
</evidence>